<dbReference type="EMBL" id="CM023491">
    <property type="protein sequence ID" value="KAH6940719.1"/>
    <property type="molecule type" value="Genomic_DNA"/>
</dbReference>
<protein>
    <submittedName>
        <fullName evidence="1">Uncharacterized protein</fullName>
    </submittedName>
</protein>
<comment type="caution">
    <text evidence="1">The sequence shown here is derived from an EMBL/GenBank/DDBJ whole genome shotgun (WGS) entry which is preliminary data.</text>
</comment>
<organism evidence="1 2">
    <name type="scientific">Hyalomma asiaticum</name>
    <name type="common">Tick</name>
    <dbReference type="NCBI Taxonomy" id="266040"/>
    <lineage>
        <taxon>Eukaryota</taxon>
        <taxon>Metazoa</taxon>
        <taxon>Ecdysozoa</taxon>
        <taxon>Arthropoda</taxon>
        <taxon>Chelicerata</taxon>
        <taxon>Arachnida</taxon>
        <taxon>Acari</taxon>
        <taxon>Parasitiformes</taxon>
        <taxon>Ixodida</taxon>
        <taxon>Ixodoidea</taxon>
        <taxon>Ixodidae</taxon>
        <taxon>Hyalomminae</taxon>
        <taxon>Hyalomma</taxon>
    </lineage>
</organism>
<keyword evidence="2" id="KW-1185">Reference proteome</keyword>
<accession>A0ACB7T756</accession>
<proteinExistence type="predicted"/>
<sequence length="1785" mass="200028">MVHCKVSTAANGVLFDPVPPTQSSGGVVYKVRATVTLKSPELSVTEGAGLQYAGDLALHSLGQDTYMAQFLNFSVVKHEHLYGALDNLTAVPLNVSVPLLNETSAVDYTQKFRYPLKFVLSAGKVVSYEVSPEVPVWAHNVYKSVLTLLQNQVETPQEVPTVTAYYEDGVSGHCRVSYEVHTLTKYLQTEGKVYNVTKTKYLDDCKLPRPVHSVSGAVHKGYHAVCAKHLPNNFLPGFQEDTSAYESKPLAGCPEGLSPVDSTVTAHEVTYYNVSGSLLESALSDSLTVLPLLTSTVVVRTRLQLELASLEAPPVNPVEVSGESHTSLELHLPEVAEYLDLPVYSYLVGSPEQVKPEVFTQVLEQVADELVSLELDTETKKTPALMLKLVHMVSLLNTDQLKQALPQSLLSKTTELEPKEQVLKALYVDLLGKAGSKSAVEVAVHLVKQQVLSLYEATRVFRELSVFHSYVDKETVELLLELCKSTEAVLHPLVKVAVCDALGEAVKKACPTLVHLQVVPYSSYKTSWRRIPKLKSRYEQTHVVPKHLLPYEPVERLVLPHEKQCTVTDLAEYVKALEEALKVTKDFKVLVGYLNALGKVAKPEVLPVLVSYLNGSAENLYELAEPEEDVTETVYFVKKAVLLALSHVVEYFPKEVNPLVRAVLLNVSEPVDVRTLAFDVWLKSVPTKWDLQEVSLAVKLDRSLELKSYVYSALKSVVKDKHPTNHVLASRVRGVFVHLEALNVGPRYSRYVKKTYYNGKHTYLAHSPRTSESSPVLKHVANNVSFFPTHLHASLKYNLGPYVKTLLEGKLLLKGGEKFLAEVFSTHGTSSLLKSILPVSFQTTYDSGVKYSVVKELNLQTRKVEFPKAVLFAKFLGGDAVLPVDKELFEQLKTELLDYLKKLGSSGPVTTHLVRVLLPKKVVHVEPTAVGLPVVQTVLHPVVVSLKLKDVSLVYKTPVDTLLPVTLNVTGTVQPLVLSVKQSRVFVPAELTEESPSVVHTRVKHLHAKAHLTLGYDKDEKKVHVAVKPTFGTTLLSAVGTEHVVETPSPFLQLEKPAVDPKKVLDTLVKPFTYHKVYEAKLVNVEVDAVSQGPVLPLPLYGKLYTLPSERMNKLVQYLVHTGSKQHLVRVSVKPYEKDPVTEWVATLKYTNNLDYLMKQTLKKVYTPTKPSTYDESHEEPYYEHMRSKPLNSEYESYEPEESPEYYPDYYPEYHHQWNKTLVKHVVNVTLEGKQEGTVKKVTKLDLAYYHTVNKTLKHYYLDVKTLTKPLVSVFLNVSYPVPPSPFWYTPSFVGKDLVNATLYVTYGTEPEPFVLYYNATKTEEQVKGVHAYDATPLLHWFVPQCLADQHAGNTVSYACKLATVHDAHLNKQVVSFKVPTQVSPKVKSLALKVLSFLKYKLYPYASFYALPLTQQEEYHVVFTLNKTDVNPYVSVADGELVLPGEKVVLSDLKLSKYLVPNLVLSGYNRLKHSLFDDHPHPPCSVGKYWVRTYDNVSYPLEVRPNCKYLVTSDCSAKHDFAVVAQPLDLTVGTKKLVVQLGPTVVELPPPDLYKAEVLLTVNGTYYVANTTQDVVLPYKWGRKLLVTVYPTSGPHDPPVVKLTNSLKTFKLLFDGVNFFVWVNPLYQGKTCGLCSNYDNEPYHEFVTPENWLVSNYSEFVASYGFGLPQCKEPLVPSLPVHYLEELKKPVEYECFERRTILRDRKQEICYSVFPILTCKSECRKTKGSSQVNVGFTCLPRHSALAKEWTQKVREVGSLGVLPLNYLVTLQERVRVPEMCVPLVV</sequence>
<reference evidence="1" key="1">
    <citation type="submission" date="2020-05" db="EMBL/GenBank/DDBJ databases">
        <title>Large-scale comparative analyses of tick genomes elucidate their genetic diversity and vector capacities.</title>
        <authorList>
            <person name="Jia N."/>
            <person name="Wang J."/>
            <person name="Shi W."/>
            <person name="Du L."/>
            <person name="Sun Y."/>
            <person name="Zhan W."/>
            <person name="Jiang J."/>
            <person name="Wang Q."/>
            <person name="Zhang B."/>
            <person name="Ji P."/>
            <person name="Sakyi L.B."/>
            <person name="Cui X."/>
            <person name="Yuan T."/>
            <person name="Jiang B."/>
            <person name="Yang W."/>
            <person name="Lam T.T.-Y."/>
            <person name="Chang Q."/>
            <person name="Ding S."/>
            <person name="Wang X."/>
            <person name="Zhu J."/>
            <person name="Ruan X."/>
            <person name="Zhao L."/>
            <person name="Wei J."/>
            <person name="Que T."/>
            <person name="Du C."/>
            <person name="Cheng J."/>
            <person name="Dai P."/>
            <person name="Han X."/>
            <person name="Huang E."/>
            <person name="Gao Y."/>
            <person name="Liu J."/>
            <person name="Shao H."/>
            <person name="Ye R."/>
            <person name="Li L."/>
            <person name="Wei W."/>
            <person name="Wang X."/>
            <person name="Wang C."/>
            <person name="Yang T."/>
            <person name="Huo Q."/>
            <person name="Li W."/>
            <person name="Guo W."/>
            <person name="Chen H."/>
            <person name="Zhou L."/>
            <person name="Ni X."/>
            <person name="Tian J."/>
            <person name="Zhou Y."/>
            <person name="Sheng Y."/>
            <person name="Liu T."/>
            <person name="Pan Y."/>
            <person name="Xia L."/>
            <person name="Li J."/>
            <person name="Zhao F."/>
            <person name="Cao W."/>
        </authorList>
    </citation>
    <scope>NUCLEOTIDE SEQUENCE</scope>
    <source>
        <strain evidence="1">Hyas-2018</strain>
    </source>
</reference>
<name>A0ACB7T756_HYAAI</name>
<gene>
    <name evidence="1" type="ORF">HPB50_005278</name>
</gene>
<evidence type="ECO:0000313" key="1">
    <source>
        <dbReference type="EMBL" id="KAH6940719.1"/>
    </source>
</evidence>
<evidence type="ECO:0000313" key="2">
    <source>
        <dbReference type="Proteomes" id="UP000821845"/>
    </source>
</evidence>
<dbReference type="Proteomes" id="UP000821845">
    <property type="component" value="Chromosome 11"/>
</dbReference>